<comment type="subcellular location">
    <subcellularLocation>
        <location evidence="1">Cell membrane</location>
        <topology evidence="1">Multi-pass membrane protein</topology>
    </subcellularLocation>
</comment>
<keyword evidence="2" id="KW-1003">Cell membrane</keyword>
<dbReference type="EMBL" id="JACDQQ010002587">
    <property type="protein sequence ID" value="MBA0088601.1"/>
    <property type="molecule type" value="Genomic_DNA"/>
</dbReference>
<accession>A0A7V8NW83</accession>
<proteinExistence type="predicted"/>
<evidence type="ECO:0000256" key="2">
    <source>
        <dbReference type="ARBA" id="ARBA00022475"/>
    </source>
</evidence>
<dbReference type="GO" id="GO:0005886">
    <property type="term" value="C:plasma membrane"/>
    <property type="evidence" value="ECO:0007669"/>
    <property type="project" value="UniProtKB-SubCell"/>
</dbReference>
<feature type="domain" description="RDD" evidence="7">
    <location>
        <begin position="56"/>
        <end position="195"/>
    </location>
</feature>
<dbReference type="PANTHER" id="PTHR36115">
    <property type="entry name" value="PROLINE-RICH ANTIGEN HOMOLOG-RELATED"/>
    <property type="match status" value="1"/>
</dbReference>
<feature type="transmembrane region" description="Helical" evidence="6">
    <location>
        <begin position="164"/>
        <end position="183"/>
    </location>
</feature>
<evidence type="ECO:0000256" key="6">
    <source>
        <dbReference type="SAM" id="Phobius"/>
    </source>
</evidence>
<dbReference type="AlphaFoldDB" id="A0A7V8NW83"/>
<keyword evidence="5 6" id="KW-0472">Membrane</keyword>
<evidence type="ECO:0000256" key="1">
    <source>
        <dbReference type="ARBA" id="ARBA00004651"/>
    </source>
</evidence>
<feature type="transmembrane region" description="Helical" evidence="6">
    <location>
        <begin position="104"/>
        <end position="124"/>
    </location>
</feature>
<evidence type="ECO:0000259" key="7">
    <source>
        <dbReference type="Pfam" id="PF06271"/>
    </source>
</evidence>
<evidence type="ECO:0000313" key="8">
    <source>
        <dbReference type="EMBL" id="MBA0088601.1"/>
    </source>
</evidence>
<evidence type="ECO:0000256" key="5">
    <source>
        <dbReference type="ARBA" id="ARBA00023136"/>
    </source>
</evidence>
<dbReference type="Proteomes" id="UP000567293">
    <property type="component" value="Unassembled WGS sequence"/>
</dbReference>
<keyword evidence="4 6" id="KW-1133">Transmembrane helix</keyword>
<keyword evidence="9" id="KW-1185">Reference proteome</keyword>
<evidence type="ECO:0000256" key="4">
    <source>
        <dbReference type="ARBA" id="ARBA00022989"/>
    </source>
</evidence>
<reference evidence="8" key="1">
    <citation type="submission" date="2020-06" db="EMBL/GenBank/DDBJ databases">
        <title>Legume-microbial interactions unlock mineral nutrients during tropical forest succession.</title>
        <authorList>
            <person name="Epihov D.Z."/>
        </authorList>
    </citation>
    <scope>NUCLEOTIDE SEQUENCE [LARGE SCALE GENOMIC DNA]</scope>
    <source>
        <strain evidence="8">Pan2503</strain>
    </source>
</reference>
<dbReference type="PANTHER" id="PTHR36115:SF9">
    <property type="entry name" value="LMO1584 PROTEIN"/>
    <property type="match status" value="1"/>
</dbReference>
<sequence length="204" mass="22029">MSAPIPEQIRYCAECGRPTPAGELARFGDVLVCANCKQTYAQKLREGAATTGVIVYGGFWIRFVASLIDSIILGTFGYVLQLAFVGSPFTAVPVEPGVPPSPELMGRLMGTVGLLYLFSVVMAACYEGLFVGKLGATPGKMCFSLKVIRPNDSPVSVARAFGRYFAKLLSGFALLIGYIIAAFDSQKRALHDMICDTRVIRTRK</sequence>
<gene>
    <name evidence="8" type="ORF">HRJ53_26740</name>
</gene>
<evidence type="ECO:0000313" key="9">
    <source>
        <dbReference type="Proteomes" id="UP000567293"/>
    </source>
</evidence>
<name>A0A7V8NW83_9BACT</name>
<dbReference type="InterPro" id="IPR010432">
    <property type="entry name" value="RDD"/>
</dbReference>
<dbReference type="Pfam" id="PF06271">
    <property type="entry name" value="RDD"/>
    <property type="match status" value="1"/>
</dbReference>
<organism evidence="8 9">
    <name type="scientific">Candidatus Acidiferrum panamense</name>
    <dbReference type="NCBI Taxonomy" id="2741543"/>
    <lineage>
        <taxon>Bacteria</taxon>
        <taxon>Pseudomonadati</taxon>
        <taxon>Acidobacteriota</taxon>
        <taxon>Terriglobia</taxon>
        <taxon>Candidatus Acidiferrales</taxon>
        <taxon>Candidatus Acidiferrum</taxon>
    </lineage>
</organism>
<keyword evidence="3 6" id="KW-0812">Transmembrane</keyword>
<comment type="caution">
    <text evidence="8">The sequence shown here is derived from an EMBL/GenBank/DDBJ whole genome shotgun (WGS) entry which is preliminary data.</text>
</comment>
<dbReference type="InterPro" id="IPR051791">
    <property type="entry name" value="Pra-immunoreactive"/>
</dbReference>
<evidence type="ECO:0000256" key="3">
    <source>
        <dbReference type="ARBA" id="ARBA00022692"/>
    </source>
</evidence>
<protein>
    <submittedName>
        <fullName evidence="8">RDD family protein</fullName>
    </submittedName>
</protein>
<feature type="transmembrane region" description="Helical" evidence="6">
    <location>
        <begin position="71"/>
        <end position="92"/>
    </location>
</feature>